<feature type="chain" id="PRO_5036883072" description="Solute-binding protein family 3/N-terminal domain-containing protein" evidence="1">
    <location>
        <begin position="21"/>
        <end position="236"/>
    </location>
</feature>
<keyword evidence="3" id="KW-1185">Reference proteome</keyword>
<evidence type="ECO:0000256" key="1">
    <source>
        <dbReference type="SAM" id="SignalP"/>
    </source>
</evidence>
<comment type="caution">
    <text evidence="2">The sequence shown here is derived from an EMBL/GenBank/DDBJ whole genome shotgun (WGS) entry which is preliminary data.</text>
</comment>
<name>A0A931NBI7_9BURK</name>
<gene>
    <name evidence="2" type="ORF">I7X43_12300</name>
</gene>
<dbReference type="RefSeq" id="WP_198101239.1">
    <property type="nucleotide sequence ID" value="NZ_JAEDAL010000006.1"/>
</dbReference>
<feature type="signal peptide" evidence="1">
    <location>
        <begin position="1"/>
        <end position="20"/>
    </location>
</feature>
<keyword evidence="1" id="KW-0732">Signal</keyword>
<dbReference type="SUPFAM" id="SSF53850">
    <property type="entry name" value="Periplasmic binding protein-like II"/>
    <property type="match status" value="1"/>
</dbReference>
<evidence type="ECO:0000313" key="3">
    <source>
        <dbReference type="Proteomes" id="UP000620139"/>
    </source>
</evidence>
<evidence type="ECO:0008006" key="4">
    <source>
        <dbReference type="Google" id="ProtNLM"/>
    </source>
</evidence>
<organism evidence="2 3">
    <name type="scientific">Inhella gelatinilytica</name>
    <dbReference type="NCBI Taxonomy" id="2795030"/>
    <lineage>
        <taxon>Bacteria</taxon>
        <taxon>Pseudomonadati</taxon>
        <taxon>Pseudomonadota</taxon>
        <taxon>Betaproteobacteria</taxon>
        <taxon>Burkholderiales</taxon>
        <taxon>Sphaerotilaceae</taxon>
        <taxon>Inhella</taxon>
    </lineage>
</organism>
<dbReference type="EMBL" id="JAEDAL010000006">
    <property type="protein sequence ID" value="MBH9553623.1"/>
    <property type="molecule type" value="Genomic_DNA"/>
</dbReference>
<dbReference type="AlphaFoldDB" id="A0A931NBI7"/>
<sequence length="236" mass="26594">MRVLFASLLALGGLALGARANPVTLHYQERPPYYETHPDGVRGLVVDPLVKALQRAQLPYRLALTPSQRQLLLIEDSVGPHCGIGWFRNPVREAKGQFSSMLYQDQPLSLLARRALAWRDPLSMTEALQRTEARLLTKQGFSYGPQFDALLAQRLKPPETSTGEVSNLVRMLIANRADWMPLAHEEARWLLDAMDEASEKLQVLRFSDAPAGPTRHLYCNKAVPSDWMQRLNEALK</sequence>
<protein>
    <recommendedName>
        <fullName evidence="4">Solute-binding protein family 3/N-terminal domain-containing protein</fullName>
    </recommendedName>
</protein>
<proteinExistence type="predicted"/>
<accession>A0A931NBI7</accession>
<evidence type="ECO:0000313" key="2">
    <source>
        <dbReference type="EMBL" id="MBH9553623.1"/>
    </source>
</evidence>
<reference evidence="2" key="1">
    <citation type="submission" date="2020-12" db="EMBL/GenBank/DDBJ databases">
        <title>The genome sequence of Inhella sp. 4Y17.</title>
        <authorList>
            <person name="Liu Y."/>
        </authorList>
    </citation>
    <scope>NUCLEOTIDE SEQUENCE</scope>
    <source>
        <strain evidence="2">4Y10</strain>
    </source>
</reference>
<dbReference type="Proteomes" id="UP000620139">
    <property type="component" value="Unassembled WGS sequence"/>
</dbReference>